<protein>
    <recommendedName>
        <fullName evidence="3 7">2-C-methyl-D-erythritol 2,4-cyclodiphosphate synthase</fullName>
        <shortName evidence="7">MECDP-synthase</shortName>
        <shortName evidence="7">MECPP-synthase</shortName>
        <shortName evidence="7">MECPS</shortName>
        <ecNumber evidence="3 7">4.6.1.12</ecNumber>
    </recommendedName>
</protein>
<organism evidence="10 11">
    <name type="scientific">Candidatus Dormiibacter inghamiae</name>
    <dbReference type="NCBI Taxonomy" id="3127013"/>
    <lineage>
        <taxon>Bacteria</taxon>
        <taxon>Bacillati</taxon>
        <taxon>Candidatus Dormiibacterota</taxon>
        <taxon>Candidatus Dormibacteria</taxon>
        <taxon>Candidatus Dormibacterales</taxon>
        <taxon>Candidatus Dormibacteraceae</taxon>
        <taxon>Candidatus Dormiibacter</taxon>
    </lineage>
</organism>
<evidence type="ECO:0000256" key="2">
    <source>
        <dbReference type="ARBA" id="ARBA00004709"/>
    </source>
</evidence>
<dbReference type="AlphaFoldDB" id="A0A934KFM6"/>
<accession>A0A934KFM6</accession>
<keyword evidence="6 7" id="KW-0456">Lyase</keyword>
<feature type="binding site" evidence="7">
    <location>
        <position position="8"/>
    </location>
    <ligand>
        <name>a divalent metal cation</name>
        <dbReference type="ChEBI" id="CHEBI:60240"/>
    </ligand>
</feature>
<feature type="binding site" evidence="7">
    <location>
        <position position="142"/>
    </location>
    <ligand>
        <name>4-CDP-2-C-methyl-D-erythritol 2-phosphate</name>
        <dbReference type="ChEBI" id="CHEBI:57919"/>
    </ligand>
</feature>
<evidence type="ECO:0000256" key="7">
    <source>
        <dbReference type="HAMAP-Rule" id="MF_00107"/>
    </source>
</evidence>
<dbReference type="CDD" id="cd00554">
    <property type="entry name" value="MECDP_synthase"/>
    <property type="match status" value="1"/>
</dbReference>
<evidence type="ECO:0000256" key="5">
    <source>
        <dbReference type="ARBA" id="ARBA00023229"/>
    </source>
</evidence>
<dbReference type="EC" id="4.6.1.12" evidence="3 7"/>
<dbReference type="Pfam" id="PF02542">
    <property type="entry name" value="YgbB"/>
    <property type="match status" value="1"/>
</dbReference>
<comment type="catalytic activity">
    <reaction evidence="1 7 8">
        <text>4-CDP-2-C-methyl-D-erythritol 2-phosphate = 2-C-methyl-D-erythritol 2,4-cyclic diphosphate + CMP</text>
        <dbReference type="Rhea" id="RHEA:23864"/>
        <dbReference type="ChEBI" id="CHEBI:57919"/>
        <dbReference type="ChEBI" id="CHEBI:58483"/>
        <dbReference type="ChEBI" id="CHEBI:60377"/>
        <dbReference type="EC" id="4.6.1.12"/>
    </reaction>
</comment>
<dbReference type="GO" id="GO:0019288">
    <property type="term" value="P:isopentenyl diphosphate biosynthetic process, methylerythritol 4-phosphate pathway"/>
    <property type="evidence" value="ECO:0007669"/>
    <property type="project" value="UniProtKB-UniRule"/>
</dbReference>
<feature type="binding site" evidence="7">
    <location>
        <begin position="61"/>
        <end position="65"/>
    </location>
    <ligand>
        <name>4-CDP-2-C-methyl-D-erythritol 2-phosphate</name>
        <dbReference type="ChEBI" id="CHEBI:57919"/>
    </ligand>
</feature>
<dbReference type="PROSITE" id="PS01350">
    <property type="entry name" value="ISPF"/>
    <property type="match status" value="1"/>
</dbReference>
<evidence type="ECO:0000259" key="9">
    <source>
        <dbReference type="Pfam" id="PF02542"/>
    </source>
</evidence>
<dbReference type="NCBIfam" id="TIGR00151">
    <property type="entry name" value="ispF"/>
    <property type="match status" value="1"/>
</dbReference>
<dbReference type="GO" id="GO:0008685">
    <property type="term" value="F:2-C-methyl-D-erythritol 2,4-cyclodiphosphate synthase activity"/>
    <property type="evidence" value="ECO:0007669"/>
    <property type="project" value="UniProtKB-UniRule"/>
</dbReference>
<feature type="binding site" evidence="7">
    <location>
        <position position="42"/>
    </location>
    <ligand>
        <name>a divalent metal cation</name>
        <dbReference type="ChEBI" id="CHEBI:60240"/>
    </ligand>
</feature>
<dbReference type="PANTHER" id="PTHR43181">
    <property type="entry name" value="2-C-METHYL-D-ERYTHRITOL 2,4-CYCLODIPHOSPHATE SYNTHASE, CHLOROPLASTIC"/>
    <property type="match status" value="1"/>
</dbReference>
<dbReference type="InterPro" id="IPR003526">
    <property type="entry name" value="MECDP_synthase"/>
</dbReference>
<comment type="cofactor">
    <cofactor evidence="7">
        <name>a divalent metal cation</name>
        <dbReference type="ChEBI" id="CHEBI:60240"/>
    </cofactor>
    <text evidence="7">Binds 1 divalent metal cation per subunit.</text>
</comment>
<feature type="domain" description="2-C-methyl-D-erythritol 2,4-cyclodiphosphate synthase" evidence="9">
    <location>
        <begin position="1"/>
        <end position="154"/>
    </location>
</feature>
<dbReference type="PANTHER" id="PTHR43181:SF1">
    <property type="entry name" value="2-C-METHYL-D-ERYTHRITOL 2,4-CYCLODIPHOSPHATE SYNTHASE, CHLOROPLASTIC"/>
    <property type="match status" value="1"/>
</dbReference>
<reference evidence="10 11" key="1">
    <citation type="submission" date="2020-10" db="EMBL/GenBank/DDBJ databases">
        <title>Ca. Dormibacterota MAGs.</title>
        <authorList>
            <person name="Montgomery K."/>
        </authorList>
    </citation>
    <scope>NUCLEOTIDE SEQUENCE [LARGE SCALE GENOMIC DNA]</scope>
    <source>
        <strain evidence="10">SC8811_S16_3</strain>
    </source>
</reference>
<dbReference type="Gene3D" id="3.30.1330.50">
    <property type="entry name" value="2-C-methyl-D-erythritol 2,4-cyclodiphosphate synthase"/>
    <property type="match status" value="1"/>
</dbReference>
<proteinExistence type="inferred from homology"/>
<sequence length="158" mass="16515">MRIGYGSDAHALAAGRRLVLGGVEVDFELGLEGHSDADVLTHAIIDALLGAAALGTIGEHFSDEDPRWLGASSLDLLALTTQQLAREGWRVENVDATITAQRPKLAPHLGSMAARLAGHLRVEPSRVSVKASSPEGLGALGRGEGMAAQAVVLLERQP</sequence>
<comment type="similarity">
    <text evidence="7 8">Belongs to the IspF family.</text>
</comment>
<dbReference type="GO" id="GO:0046872">
    <property type="term" value="F:metal ion binding"/>
    <property type="evidence" value="ECO:0007669"/>
    <property type="project" value="UniProtKB-KW"/>
</dbReference>
<dbReference type="EMBL" id="JAEKNQ010000064">
    <property type="protein sequence ID" value="MBJ7604679.1"/>
    <property type="molecule type" value="Genomic_DNA"/>
</dbReference>
<comment type="subunit">
    <text evidence="7">Homotrimer.</text>
</comment>
<feature type="binding site" evidence="7">
    <location>
        <begin position="34"/>
        <end position="35"/>
    </location>
    <ligand>
        <name>4-CDP-2-C-methyl-D-erythritol 2-phosphate</name>
        <dbReference type="ChEBI" id="CHEBI:57919"/>
    </ligand>
</feature>
<feature type="binding site" evidence="7">
    <location>
        <begin position="8"/>
        <end position="10"/>
    </location>
    <ligand>
        <name>4-CDP-2-C-methyl-D-erythritol 2-phosphate</name>
        <dbReference type="ChEBI" id="CHEBI:57919"/>
    </ligand>
</feature>
<comment type="caution">
    <text evidence="10">The sequence shown here is derived from an EMBL/GenBank/DDBJ whole genome shotgun (WGS) entry which is preliminary data.</text>
</comment>
<comment type="caution">
    <text evidence="7">Lacks conserved residue(s) required for the propagation of feature annotation.</text>
</comment>
<gene>
    <name evidence="7" type="primary">ispF</name>
    <name evidence="10" type="ORF">JF888_16110</name>
</gene>
<evidence type="ECO:0000313" key="11">
    <source>
        <dbReference type="Proteomes" id="UP000620075"/>
    </source>
</evidence>
<dbReference type="InterPro" id="IPR020555">
    <property type="entry name" value="MECDP_synthase_CS"/>
</dbReference>
<dbReference type="InterPro" id="IPR036571">
    <property type="entry name" value="MECDP_synthase_sf"/>
</dbReference>
<feature type="binding site" evidence="7">
    <location>
        <begin position="132"/>
        <end position="135"/>
    </location>
    <ligand>
        <name>4-CDP-2-C-methyl-D-erythritol 2-phosphate</name>
        <dbReference type="ChEBI" id="CHEBI:57919"/>
    </ligand>
</feature>
<keyword evidence="4 7" id="KW-0479">Metal-binding</keyword>
<dbReference type="SUPFAM" id="SSF69765">
    <property type="entry name" value="IpsF-like"/>
    <property type="match status" value="1"/>
</dbReference>
<evidence type="ECO:0000313" key="10">
    <source>
        <dbReference type="EMBL" id="MBJ7604679.1"/>
    </source>
</evidence>
<dbReference type="Proteomes" id="UP000620075">
    <property type="component" value="Unassembled WGS sequence"/>
</dbReference>
<dbReference type="RefSeq" id="WP_338182685.1">
    <property type="nucleotide sequence ID" value="NZ_JAEKNQ010000064.1"/>
</dbReference>
<evidence type="ECO:0000256" key="6">
    <source>
        <dbReference type="ARBA" id="ARBA00023239"/>
    </source>
</evidence>
<feature type="site" description="Transition state stabilizer" evidence="7">
    <location>
        <position position="34"/>
    </location>
</feature>
<name>A0A934KFM6_9BACT</name>
<evidence type="ECO:0000256" key="4">
    <source>
        <dbReference type="ARBA" id="ARBA00022723"/>
    </source>
</evidence>
<feature type="site" description="Transition state stabilizer" evidence="7">
    <location>
        <position position="133"/>
    </location>
</feature>
<keyword evidence="5 7" id="KW-0414">Isoprene biosynthesis</keyword>
<evidence type="ECO:0000256" key="1">
    <source>
        <dbReference type="ARBA" id="ARBA00000200"/>
    </source>
</evidence>
<feature type="binding site" evidence="7">
    <location>
        <position position="10"/>
    </location>
    <ligand>
        <name>a divalent metal cation</name>
        <dbReference type="ChEBI" id="CHEBI:60240"/>
    </ligand>
</feature>
<evidence type="ECO:0000256" key="3">
    <source>
        <dbReference type="ARBA" id="ARBA00012579"/>
    </source>
</evidence>
<evidence type="ECO:0000256" key="8">
    <source>
        <dbReference type="RuleBase" id="RU004395"/>
    </source>
</evidence>
<dbReference type="GO" id="GO:0016114">
    <property type="term" value="P:terpenoid biosynthetic process"/>
    <property type="evidence" value="ECO:0007669"/>
    <property type="project" value="InterPro"/>
</dbReference>
<comment type="function">
    <text evidence="7">Involved in the biosynthesis of isopentenyl diphosphate (IPP) and dimethylallyl diphosphate (DMAPP), two major building blocks of isoprenoid compounds. Catalyzes the conversion of 4-diphosphocytidyl-2-C-methyl-D-erythritol 2-phosphate (CDP-ME2P) to 2-C-methyl-D-erythritol 2,4-cyclodiphosphate (ME-CPP) with a corresponding release of cytidine 5-monophosphate (CMP).</text>
</comment>
<comment type="pathway">
    <text evidence="2 7">Isoprenoid biosynthesis; isopentenyl diphosphate biosynthesis via DXP pathway; isopentenyl diphosphate from 1-deoxy-D-xylulose 5-phosphate: step 4/6.</text>
</comment>
<dbReference type="HAMAP" id="MF_00107">
    <property type="entry name" value="IspF"/>
    <property type="match status" value="1"/>
</dbReference>